<dbReference type="Proteomes" id="UP001501509">
    <property type="component" value="Unassembled WGS sequence"/>
</dbReference>
<accession>A0ABP6C447</accession>
<keyword evidence="1" id="KW-0812">Transmembrane</keyword>
<dbReference type="RefSeq" id="WP_344541681.1">
    <property type="nucleotide sequence ID" value="NZ_BAAATD010000004.1"/>
</dbReference>
<feature type="transmembrane region" description="Helical" evidence="1">
    <location>
        <begin position="43"/>
        <end position="65"/>
    </location>
</feature>
<comment type="caution">
    <text evidence="2">The sequence shown here is derived from an EMBL/GenBank/DDBJ whole genome shotgun (WGS) entry which is preliminary data.</text>
</comment>
<evidence type="ECO:0000256" key="1">
    <source>
        <dbReference type="SAM" id="Phobius"/>
    </source>
</evidence>
<organism evidence="2 3">
    <name type="scientific">Actinomadura fulvescens</name>
    <dbReference type="NCBI Taxonomy" id="46160"/>
    <lineage>
        <taxon>Bacteria</taxon>
        <taxon>Bacillati</taxon>
        <taxon>Actinomycetota</taxon>
        <taxon>Actinomycetes</taxon>
        <taxon>Streptosporangiales</taxon>
        <taxon>Thermomonosporaceae</taxon>
        <taxon>Actinomadura</taxon>
    </lineage>
</organism>
<proteinExistence type="predicted"/>
<reference evidence="3" key="1">
    <citation type="journal article" date="2019" name="Int. J. Syst. Evol. Microbiol.">
        <title>The Global Catalogue of Microorganisms (GCM) 10K type strain sequencing project: providing services to taxonomists for standard genome sequencing and annotation.</title>
        <authorList>
            <consortium name="The Broad Institute Genomics Platform"/>
            <consortium name="The Broad Institute Genome Sequencing Center for Infectious Disease"/>
            <person name="Wu L."/>
            <person name="Ma J."/>
        </authorList>
    </citation>
    <scope>NUCLEOTIDE SEQUENCE [LARGE SCALE GENOMIC DNA]</scope>
    <source>
        <strain evidence="3">JCM 6833</strain>
    </source>
</reference>
<keyword evidence="1" id="KW-0472">Membrane</keyword>
<feature type="transmembrane region" description="Helical" evidence="1">
    <location>
        <begin position="12"/>
        <end position="31"/>
    </location>
</feature>
<evidence type="ECO:0008006" key="4">
    <source>
        <dbReference type="Google" id="ProtNLM"/>
    </source>
</evidence>
<sequence>MMRKALGVGRAATWVLAGLFSAGTVGLLLRFTLRVQPNGAAGAWSAFAAAMVVIGVVHWLVALAIGRFGRGALAPAMAVTAGIFCAASWNAFGELAARGP</sequence>
<keyword evidence="1" id="KW-1133">Transmembrane helix</keyword>
<dbReference type="EMBL" id="BAAATD010000004">
    <property type="protein sequence ID" value="GAA2596332.1"/>
    <property type="molecule type" value="Genomic_DNA"/>
</dbReference>
<evidence type="ECO:0000313" key="2">
    <source>
        <dbReference type="EMBL" id="GAA2596332.1"/>
    </source>
</evidence>
<keyword evidence="3" id="KW-1185">Reference proteome</keyword>
<feature type="transmembrane region" description="Helical" evidence="1">
    <location>
        <begin position="72"/>
        <end position="92"/>
    </location>
</feature>
<gene>
    <name evidence="2" type="ORF">GCM10010411_32230</name>
</gene>
<evidence type="ECO:0000313" key="3">
    <source>
        <dbReference type="Proteomes" id="UP001501509"/>
    </source>
</evidence>
<name>A0ABP6C447_9ACTN</name>
<protein>
    <recommendedName>
        <fullName evidence="4">Integral membrane protein</fullName>
    </recommendedName>
</protein>